<reference evidence="2 3" key="1">
    <citation type="journal article" date="2010" name="Stand. Genomic Sci.">
        <title>Complete genome sequence of Ferrimonas balearica type strain (PAT).</title>
        <authorList>
            <person name="Nolan M."/>
            <person name="Sikorski J."/>
            <person name="Davenport K."/>
            <person name="Lucas S."/>
            <person name="Glavina Del Rio T."/>
            <person name="Tice H."/>
            <person name="Cheng J."/>
            <person name="Goodwin L."/>
            <person name="Pitluck S."/>
            <person name="Liolios K."/>
            <person name="Ivanova N."/>
            <person name="Mavromatis K."/>
            <person name="Ovchinnikova G."/>
            <person name="Pati A."/>
            <person name="Chen A."/>
            <person name="Palaniappan K."/>
            <person name="Land M."/>
            <person name="Hauser L."/>
            <person name="Chang Y."/>
            <person name="Jeffries C."/>
            <person name="Tapia R."/>
            <person name="Brettin T."/>
            <person name="Detter J."/>
            <person name="Han C."/>
            <person name="Yasawong M."/>
            <person name="Rohde M."/>
            <person name="Tindall B."/>
            <person name="Goker M."/>
            <person name="Woyke T."/>
            <person name="Bristow J."/>
            <person name="Eisen J."/>
            <person name="Markowitz V."/>
            <person name="Hugenholtz P."/>
            <person name="Kyrpides N."/>
            <person name="Klenk H."/>
            <person name="Lapidus A."/>
        </authorList>
    </citation>
    <scope>NUCLEOTIDE SEQUENCE [LARGE SCALE GENOMIC DNA]</scope>
    <source>
        <strain evidence="3">DSM 9799 / CCM 4581 / KCTC 23876 / PAT</strain>
    </source>
</reference>
<feature type="transmembrane region" description="Helical" evidence="1">
    <location>
        <begin position="126"/>
        <end position="144"/>
    </location>
</feature>
<keyword evidence="3" id="KW-1185">Reference proteome</keyword>
<gene>
    <name evidence="2" type="ordered locus">Fbal_0046</name>
</gene>
<protein>
    <submittedName>
        <fullName evidence="2">Uncharacterized protein</fullName>
    </submittedName>
</protein>
<dbReference type="OrthoDB" id="10005999at2"/>
<dbReference type="Proteomes" id="UP000006683">
    <property type="component" value="Chromosome"/>
</dbReference>
<proteinExistence type="predicted"/>
<keyword evidence="1" id="KW-1133">Transmembrane helix</keyword>
<feature type="transmembrane region" description="Helical" evidence="1">
    <location>
        <begin position="21"/>
        <end position="51"/>
    </location>
</feature>
<dbReference type="RefSeq" id="WP_013343566.1">
    <property type="nucleotide sequence ID" value="NC_014541.1"/>
</dbReference>
<dbReference type="KEGG" id="fbl:Fbal_0046"/>
<evidence type="ECO:0000313" key="2">
    <source>
        <dbReference type="EMBL" id="ADN74260.1"/>
    </source>
</evidence>
<evidence type="ECO:0000313" key="3">
    <source>
        <dbReference type="Proteomes" id="UP000006683"/>
    </source>
</evidence>
<keyword evidence="1" id="KW-0812">Transmembrane</keyword>
<organism evidence="2 3">
    <name type="scientific">Ferrimonas balearica (strain DSM 9799 / CCM 4581 / KCTC 23876 / PAT)</name>
    <dbReference type="NCBI Taxonomy" id="550540"/>
    <lineage>
        <taxon>Bacteria</taxon>
        <taxon>Pseudomonadati</taxon>
        <taxon>Pseudomonadota</taxon>
        <taxon>Gammaproteobacteria</taxon>
        <taxon>Alteromonadales</taxon>
        <taxon>Ferrimonadaceae</taxon>
        <taxon>Ferrimonas</taxon>
    </lineage>
</organism>
<dbReference type="AlphaFoldDB" id="E1SVA6"/>
<accession>E1SVA6</accession>
<dbReference type="HOGENOM" id="CLU_1783970_0_0_6"/>
<evidence type="ECO:0000256" key="1">
    <source>
        <dbReference type="SAM" id="Phobius"/>
    </source>
</evidence>
<keyword evidence="1" id="KW-0472">Membrane</keyword>
<dbReference type="GeneID" id="67180294"/>
<sequence length="145" mass="15831">MANTADCPAARLHRWARPTTLVIAALGAWIQSIPVMLLGLTGLVVLAVHLVRLKESRSFKLQSEQEMVAAQTHLEQAMMLALGVCGTMLTLHLLWLHQLNLALMLVVTAAITKTVWNVIYLGRPGLGSSLITLTLTVSLLWTLTL</sequence>
<feature type="transmembrane region" description="Helical" evidence="1">
    <location>
        <begin position="77"/>
        <end position="95"/>
    </location>
</feature>
<name>E1SVA6_FERBD</name>
<dbReference type="EMBL" id="CP002209">
    <property type="protein sequence ID" value="ADN74260.1"/>
    <property type="molecule type" value="Genomic_DNA"/>
</dbReference>
<dbReference type="STRING" id="550540.Fbal_0046"/>